<evidence type="ECO:0000256" key="1">
    <source>
        <dbReference type="ARBA" id="ARBA00022723"/>
    </source>
</evidence>
<evidence type="ECO:0000313" key="4">
    <source>
        <dbReference type="EMBL" id="RVW23732.1"/>
    </source>
</evidence>
<reference evidence="4 5" key="1">
    <citation type="journal article" date="2018" name="PLoS Genet.">
        <title>Population sequencing reveals clonal diversity and ancestral inbreeding in the grapevine cultivar Chardonnay.</title>
        <authorList>
            <person name="Roach M.J."/>
            <person name="Johnson D.L."/>
            <person name="Bohlmann J."/>
            <person name="van Vuuren H.J."/>
            <person name="Jones S.J."/>
            <person name="Pretorius I.S."/>
            <person name="Schmidt S.A."/>
            <person name="Borneman A.R."/>
        </authorList>
    </citation>
    <scope>NUCLEOTIDE SEQUENCE [LARGE SCALE GENOMIC DNA]</scope>
    <source>
        <strain evidence="5">cv. Chardonnay</strain>
        <tissue evidence="4">Leaf</tissue>
    </source>
</reference>
<feature type="domain" description="Tyrosinase copper-binding" evidence="3">
    <location>
        <begin position="81"/>
        <end position="158"/>
    </location>
</feature>
<dbReference type="InterPro" id="IPR008922">
    <property type="entry name" value="Di-copper_centre_dom_sf"/>
</dbReference>
<name>A0A438CKK0_VITVI</name>
<dbReference type="GO" id="GO:0046872">
    <property type="term" value="F:metal ion binding"/>
    <property type="evidence" value="ECO:0007669"/>
    <property type="project" value="UniProtKB-KW"/>
</dbReference>
<keyword evidence="1" id="KW-0479">Metal-binding</keyword>
<gene>
    <name evidence="4" type="primary">PPO_6</name>
    <name evidence="4" type="ORF">CK203_100817</name>
</gene>
<dbReference type="PANTHER" id="PTHR11474">
    <property type="entry name" value="TYROSINASE FAMILY MEMBER"/>
    <property type="match status" value="1"/>
</dbReference>
<dbReference type="SUPFAM" id="SSF48056">
    <property type="entry name" value="Di-copper centre-containing domain"/>
    <property type="match status" value="1"/>
</dbReference>
<dbReference type="InterPro" id="IPR050316">
    <property type="entry name" value="Tyrosinase/Hemocyanin"/>
</dbReference>
<proteinExistence type="predicted"/>
<keyword evidence="2" id="KW-0186">Copper</keyword>
<dbReference type="GO" id="GO:0016491">
    <property type="term" value="F:oxidoreductase activity"/>
    <property type="evidence" value="ECO:0007669"/>
    <property type="project" value="InterPro"/>
</dbReference>
<comment type="caution">
    <text evidence="4">The sequence shown here is derived from an EMBL/GenBank/DDBJ whole genome shotgun (WGS) entry which is preliminary data.</text>
</comment>
<evidence type="ECO:0000313" key="5">
    <source>
        <dbReference type="Proteomes" id="UP000288805"/>
    </source>
</evidence>
<dbReference type="Gene3D" id="1.10.1280.10">
    <property type="entry name" value="Di-copper center containing domain from catechol oxidase"/>
    <property type="match status" value="1"/>
</dbReference>
<evidence type="ECO:0000256" key="2">
    <source>
        <dbReference type="ARBA" id="ARBA00023008"/>
    </source>
</evidence>
<dbReference type="PANTHER" id="PTHR11474:SF76">
    <property type="entry name" value="SHKT DOMAIN-CONTAINING PROTEIN"/>
    <property type="match status" value="1"/>
</dbReference>
<dbReference type="EMBL" id="QGNW01002188">
    <property type="protein sequence ID" value="RVW23732.1"/>
    <property type="molecule type" value="Genomic_DNA"/>
</dbReference>
<dbReference type="Pfam" id="PF00264">
    <property type="entry name" value="Tyrosinase"/>
    <property type="match status" value="1"/>
</dbReference>
<protein>
    <submittedName>
        <fullName evidence="4">Polyphenol oxidase, chloroplastic</fullName>
    </submittedName>
</protein>
<dbReference type="InterPro" id="IPR002227">
    <property type="entry name" value="Tyrosinase_Cu-bd"/>
</dbReference>
<organism evidence="4 5">
    <name type="scientific">Vitis vinifera</name>
    <name type="common">Grape</name>
    <dbReference type="NCBI Taxonomy" id="29760"/>
    <lineage>
        <taxon>Eukaryota</taxon>
        <taxon>Viridiplantae</taxon>
        <taxon>Streptophyta</taxon>
        <taxon>Embryophyta</taxon>
        <taxon>Tracheophyta</taxon>
        <taxon>Spermatophyta</taxon>
        <taxon>Magnoliopsida</taxon>
        <taxon>eudicotyledons</taxon>
        <taxon>Gunneridae</taxon>
        <taxon>Pentapetalae</taxon>
        <taxon>rosids</taxon>
        <taxon>Vitales</taxon>
        <taxon>Vitaceae</taxon>
        <taxon>Viteae</taxon>
        <taxon>Vitis</taxon>
    </lineage>
</organism>
<sequence length="195" mass="22004">MTCNSANGDPNSDSTSDIRGTMPRSTFLLSNFPSLGKLDWRNVLLGIGGLPAAHLVIKEYRAKYKKAIQLMKALPDDDPWSFRQQASVRCAYCNGADDQVGFPDLEIQVHASWLFFPFHRLYACFHERILAELINDPTSALPYWSWDSPPGMQMPAIYAASTSTRYDAKRNAKHLPPTVINLDYDFTESTSPIWK</sequence>
<evidence type="ECO:0000259" key="3">
    <source>
        <dbReference type="Pfam" id="PF00264"/>
    </source>
</evidence>
<dbReference type="Proteomes" id="UP000288805">
    <property type="component" value="Unassembled WGS sequence"/>
</dbReference>
<dbReference type="AlphaFoldDB" id="A0A438CKK0"/>
<accession>A0A438CKK0</accession>